<dbReference type="PROSITE" id="PS50067">
    <property type="entry name" value="KINESIN_MOTOR_2"/>
    <property type="match status" value="1"/>
</dbReference>
<evidence type="ECO:0000256" key="2">
    <source>
        <dbReference type="ARBA" id="ARBA00022490"/>
    </source>
</evidence>
<sequence>MARPSPANNEMGNVRVCCRVRPQNAKELTMTSAQRCVFTENQTIEVKVGASEEEDIAPKAHFSADFYAILQSNEGSPQKFTFDHVFGEEDNQKTVFENVALPVVQGTAQYSSSSHY</sequence>
<dbReference type="Gene3D" id="3.40.850.10">
    <property type="entry name" value="Kinesin motor domain"/>
    <property type="match status" value="1"/>
</dbReference>
<accession>A0A080ZA95</accession>
<dbReference type="GO" id="GO:0007052">
    <property type="term" value="P:mitotic spindle organization"/>
    <property type="evidence" value="ECO:0007669"/>
    <property type="project" value="TreeGrafter"/>
</dbReference>
<dbReference type="GO" id="GO:0005524">
    <property type="term" value="F:ATP binding"/>
    <property type="evidence" value="ECO:0007669"/>
    <property type="project" value="UniProtKB-KW"/>
</dbReference>
<keyword evidence="4" id="KW-0067">ATP-binding</keyword>
<keyword evidence="3" id="KW-0547">Nucleotide-binding</keyword>
<reference evidence="8 9" key="1">
    <citation type="submission" date="2013-11" db="EMBL/GenBank/DDBJ databases">
        <title>The Genome Sequence of Phytophthora parasitica P1976.</title>
        <authorList>
            <consortium name="The Broad Institute Genomics Platform"/>
            <person name="Russ C."/>
            <person name="Tyler B."/>
            <person name="Panabieres F."/>
            <person name="Shan W."/>
            <person name="Tripathy S."/>
            <person name="Grunwald N."/>
            <person name="Machado M."/>
            <person name="Johnson C.S."/>
            <person name="Walker B."/>
            <person name="Young S."/>
            <person name="Zeng Q."/>
            <person name="Gargeya S."/>
            <person name="Fitzgerald M."/>
            <person name="Haas B."/>
            <person name="Abouelleil A."/>
            <person name="Allen A.W."/>
            <person name="Alvarado L."/>
            <person name="Arachchi H.M."/>
            <person name="Berlin A.M."/>
            <person name="Chapman S.B."/>
            <person name="Gainer-Dewar J."/>
            <person name="Goldberg J."/>
            <person name="Griggs A."/>
            <person name="Gujja S."/>
            <person name="Hansen M."/>
            <person name="Howarth C."/>
            <person name="Imamovic A."/>
            <person name="Ireland A."/>
            <person name="Larimer J."/>
            <person name="McCowan C."/>
            <person name="Murphy C."/>
            <person name="Pearson M."/>
            <person name="Poon T.W."/>
            <person name="Priest M."/>
            <person name="Roberts A."/>
            <person name="Saif S."/>
            <person name="Shea T."/>
            <person name="Sisk P."/>
            <person name="Sykes S."/>
            <person name="Wortman J."/>
            <person name="Nusbaum C."/>
            <person name="Birren B."/>
        </authorList>
    </citation>
    <scope>NUCLEOTIDE SEQUENCE [LARGE SCALE GENOMIC DNA]</scope>
    <source>
        <strain evidence="8 9">P1976</strain>
    </source>
</reference>
<keyword evidence="5" id="KW-0175">Coiled coil</keyword>
<evidence type="ECO:0000256" key="3">
    <source>
        <dbReference type="ARBA" id="ARBA00022741"/>
    </source>
</evidence>
<gene>
    <name evidence="8" type="ORF">F444_18753</name>
</gene>
<dbReference type="PANTHER" id="PTHR47969">
    <property type="entry name" value="CHROMOSOME-ASSOCIATED KINESIN KIF4A-RELATED"/>
    <property type="match status" value="1"/>
</dbReference>
<dbReference type="InterPro" id="IPR001752">
    <property type="entry name" value="Kinesin_motor_dom"/>
</dbReference>
<protein>
    <recommendedName>
        <fullName evidence="7">Kinesin motor domain-containing protein</fullName>
    </recommendedName>
</protein>
<dbReference type="GO" id="GO:0008017">
    <property type="term" value="F:microtubule binding"/>
    <property type="evidence" value="ECO:0007669"/>
    <property type="project" value="InterPro"/>
</dbReference>
<dbReference type="InterPro" id="IPR036961">
    <property type="entry name" value="Kinesin_motor_dom_sf"/>
</dbReference>
<evidence type="ECO:0000256" key="1">
    <source>
        <dbReference type="ARBA" id="ARBA00004496"/>
    </source>
</evidence>
<dbReference type="GO" id="GO:0003777">
    <property type="term" value="F:microtubule motor activity"/>
    <property type="evidence" value="ECO:0007669"/>
    <property type="project" value="InterPro"/>
</dbReference>
<dbReference type="GO" id="GO:0051231">
    <property type="term" value="P:spindle elongation"/>
    <property type="evidence" value="ECO:0007669"/>
    <property type="project" value="TreeGrafter"/>
</dbReference>
<organism evidence="8 9">
    <name type="scientific">Phytophthora nicotianae P1976</name>
    <dbReference type="NCBI Taxonomy" id="1317066"/>
    <lineage>
        <taxon>Eukaryota</taxon>
        <taxon>Sar</taxon>
        <taxon>Stramenopiles</taxon>
        <taxon>Oomycota</taxon>
        <taxon>Peronosporomycetes</taxon>
        <taxon>Peronosporales</taxon>
        <taxon>Peronosporaceae</taxon>
        <taxon>Phytophthora</taxon>
    </lineage>
</organism>
<comment type="similarity">
    <text evidence="6">Belongs to the TRAFAC class myosin-kinesin ATPase superfamily. Kinesin family.</text>
</comment>
<dbReference type="GO" id="GO:0005875">
    <property type="term" value="C:microtubule associated complex"/>
    <property type="evidence" value="ECO:0007669"/>
    <property type="project" value="TreeGrafter"/>
</dbReference>
<dbReference type="GO" id="GO:0007018">
    <property type="term" value="P:microtubule-based movement"/>
    <property type="evidence" value="ECO:0007669"/>
    <property type="project" value="InterPro"/>
</dbReference>
<dbReference type="Proteomes" id="UP000028582">
    <property type="component" value="Unassembled WGS sequence"/>
</dbReference>
<comment type="caution">
    <text evidence="8">The sequence shown here is derived from an EMBL/GenBank/DDBJ whole genome shotgun (WGS) entry which is preliminary data.</text>
</comment>
<proteinExistence type="inferred from homology"/>
<evidence type="ECO:0000256" key="4">
    <source>
        <dbReference type="ARBA" id="ARBA00022840"/>
    </source>
</evidence>
<dbReference type="InterPro" id="IPR027640">
    <property type="entry name" value="Kinesin-like_fam"/>
</dbReference>
<evidence type="ECO:0000313" key="9">
    <source>
        <dbReference type="Proteomes" id="UP000028582"/>
    </source>
</evidence>
<evidence type="ECO:0000259" key="7">
    <source>
        <dbReference type="PROSITE" id="PS50067"/>
    </source>
</evidence>
<evidence type="ECO:0000256" key="6">
    <source>
        <dbReference type="PROSITE-ProRule" id="PRU00283"/>
    </source>
</evidence>
<dbReference type="EMBL" id="ANJA01003470">
    <property type="protein sequence ID" value="ETO63556.1"/>
    <property type="molecule type" value="Genomic_DNA"/>
</dbReference>
<dbReference type="AlphaFoldDB" id="A0A080ZA95"/>
<keyword evidence="2" id="KW-0963">Cytoplasm</keyword>
<dbReference type="Pfam" id="PF16796">
    <property type="entry name" value="Microtub_bd"/>
    <property type="match status" value="1"/>
</dbReference>
<name>A0A080ZA95_PHYNI</name>
<feature type="domain" description="Kinesin motor" evidence="7">
    <location>
        <begin position="13"/>
        <end position="116"/>
    </location>
</feature>
<dbReference type="InterPro" id="IPR027417">
    <property type="entry name" value="P-loop_NTPase"/>
</dbReference>
<comment type="subcellular location">
    <subcellularLocation>
        <location evidence="1">Cytoplasm</location>
    </subcellularLocation>
</comment>
<dbReference type="GO" id="GO:0005737">
    <property type="term" value="C:cytoplasm"/>
    <property type="evidence" value="ECO:0007669"/>
    <property type="project" value="UniProtKB-SubCell"/>
</dbReference>
<dbReference type="PANTHER" id="PTHR47969:SF15">
    <property type="entry name" value="CHROMOSOME-ASSOCIATED KINESIN KIF4A-RELATED"/>
    <property type="match status" value="1"/>
</dbReference>
<evidence type="ECO:0000313" key="8">
    <source>
        <dbReference type="EMBL" id="ETO63556.1"/>
    </source>
</evidence>
<evidence type="ECO:0000256" key="5">
    <source>
        <dbReference type="ARBA" id="ARBA00023054"/>
    </source>
</evidence>
<comment type="caution">
    <text evidence="6">Lacks conserved residue(s) required for the propagation of feature annotation.</text>
</comment>
<dbReference type="SUPFAM" id="SSF52540">
    <property type="entry name" value="P-loop containing nucleoside triphosphate hydrolases"/>
    <property type="match status" value="1"/>
</dbReference>
<dbReference type="InterPro" id="IPR031852">
    <property type="entry name" value="Vik1/Cik1_MT-bd"/>
</dbReference>